<name>A0A9D4JZB9_DREPO</name>
<dbReference type="EMBL" id="JAIWYP010000004">
    <property type="protein sequence ID" value="KAH3830360.1"/>
    <property type="molecule type" value="Genomic_DNA"/>
</dbReference>
<protein>
    <submittedName>
        <fullName evidence="2">Uncharacterized protein</fullName>
    </submittedName>
</protein>
<proteinExistence type="predicted"/>
<organism evidence="2 3">
    <name type="scientific">Dreissena polymorpha</name>
    <name type="common">Zebra mussel</name>
    <name type="synonym">Mytilus polymorpha</name>
    <dbReference type="NCBI Taxonomy" id="45954"/>
    <lineage>
        <taxon>Eukaryota</taxon>
        <taxon>Metazoa</taxon>
        <taxon>Spiralia</taxon>
        <taxon>Lophotrochozoa</taxon>
        <taxon>Mollusca</taxon>
        <taxon>Bivalvia</taxon>
        <taxon>Autobranchia</taxon>
        <taxon>Heteroconchia</taxon>
        <taxon>Euheterodonta</taxon>
        <taxon>Imparidentia</taxon>
        <taxon>Neoheterodontei</taxon>
        <taxon>Myida</taxon>
        <taxon>Dreissenoidea</taxon>
        <taxon>Dreissenidae</taxon>
        <taxon>Dreissena</taxon>
    </lineage>
</organism>
<dbReference type="AlphaFoldDB" id="A0A9D4JZB9"/>
<gene>
    <name evidence="2" type="ORF">DPMN_103602</name>
</gene>
<comment type="caution">
    <text evidence="2">The sequence shown here is derived from an EMBL/GenBank/DDBJ whole genome shotgun (WGS) entry which is preliminary data.</text>
</comment>
<dbReference type="Proteomes" id="UP000828390">
    <property type="component" value="Unassembled WGS sequence"/>
</dbReference>
<evidence type="ECO:0000313" key="3">
    <source>
        <dbReference type="Proteomes" id="UP000828390"/>
    </source>
</evidence>
<evidence type="ECO:0000313" key="2">
    <source>
        <dbReference type="EMBL" id="KAH3830360.1"/>
    </source>
</evidence>
<reference evidence="2" key="1">
    <citation type="journal article" date="2019" name="bioRxiv">
        <title>The Genome of the Zebra Mussel, Dreissena polymorpha: A Resource for Invasive Species Research.</title>
        <authorList>
            <person name="McCartney M.A."/>
            <person name="Auch B."/>
            <person name="Kono T."/>
            <person name="Mallez S."/>
            <person name="Zhang Y."/>
            <person name="Obille A."/>
            <person name="Becker A."/>
            <person name="Abrahante J.E."/>
            <person name="Garbe J."/>
            <person name="Badalamenti J.P."/>
            <person name="Herman A."/>
            <person name="Mangelson H."/>
            <person name="Liachko I."/>
            <person name="Sullivan S."/>
            <person name="Sone E.D."/>
            <person name="Koren S."/>
            <person name="Silverstein K.A.T."/>
            <person name="Beckman K.B."/>
            <person name="Gohl D.M."/>
        </authorList>
    </citation>
    <scope>NUCLEOTIDE SEQUENCE</scope>
    <source>
        <strain evidence="2">Duluth1</strain>
        <tissue evidence="2">Whole animal</tissue>
    </source>
</reference>
<accession>A0A9D4JZB9</accession>
<reference evidence="2" key="2">
    <citation type="submission" date="2020-11" db="EMBL/GenBank/DDBJ databases">
        <authorList>
            <person name="McCartney M.A."/>
            <person name="Auch B."/>
            <person name="Kono T."/>
            <person name="Mallez S."/>
            <person name="Becker A."/>
            <person name="Gohl D.M."/>
            <person name="Silverstein K.A.T."/>
            <person name="Koren S."/>
            <person name="Bechman K.B."/>
            <person name="Herman A."/>
            <person name="Abrahante J.E."/>
            <person name="Garbe J."/>
        </authorList>
    </citation>
    <scope>NUCLEOTIDE SEQUENCE</scope>
    <source>
        <strain evidence="2">Duluth1</strain>
        <tissue evidence="2">Whole animal</tissue>
    </source>
</reference>
<sequence>MCIYPGKTTNEPSGGTPLHPGYRSTITSLSCGIVLNDADKDLLDQPNKDQERIEGFWPFAEGLRKYAISHDFAKTRHTNSSNILPWAKGP</sequence>
<keyword evidence="3" id="KW-1185">Reference proteome</keyword>
<evidence type="ECO:0000256" key="1">
    <source>
        <dbReference type="SAM" id="MobiDB-lite"/>
    </source>
</evidence>
<feature type="region of interest" description="Disordered" evidence="1">
    <location>
        <begin position="1"/>
        <end position="21"/>
    </location>
</feature>